<evidence type="ECO:0000256" key="1">
    <source>
        <dbReference type="RuleBase" id="RU361178"/>
    </source>
</evidence>
<dbReference type="EMBL" id="CAJNOV010017755">
    <property type="protein sequence ID" value="CAF1612068.1"/>
    <property type="molecule type" value="Genomic_DNA"/>
</dbReference>
<organism evidence="8 15">
    <name type="scientific">Rotaria magnacalcarata</name>
    <dbReference type="NCBI Taxonomy" id="392030"/>
    <lineage>
        <taxon>Eukaryota</taxon>
        <taxon>Metazoa</taxon>
        <taxon>Spiralia</taxon>
        <taxon>Gnathifera</taxon>
        <taxon>Rotifera</taxon>
        <taxon>Eurotatoria</taxon>
        <taxon>Bdelloidea</taxon>
        <taxon>Philodinida</taxon>
        <taxon>Philodinidae</taxon>
        <taxon>Rotaria</taxon>
    </lineage>
</organism>
<dbReference type="PROSITE" id="PS50821">
    <property type="entry name" value="PAZ"/>
    <property type="match status" value="1"/>
</dbReference>
<reference evidence="8" key="1">
    <citation type="submission" date="2021-02" db="EMBL/GenBank/DDBJ databases">
        <authorList>
            <person name="Nowell W R."/>
        </authorList>
    </citation>
    <scope>NUCLEOTIDE SEQUENCE</scope>
</reference>
<dbReference type="Proteomes" id="UP000663855">
    <property type="component" value="Unassembled WGS sequence"/>
</dbReference>
<feature type="domain" description="PAZ" evidence="3">
    <location>
        <begin position="313"/>
        <end position="427"/>
    </location>
</feature>
<comment type="caution">
    <text evidence="8">The sequence shown here is derived from an EMBL/GenBank/DDBJ whole genome shotgun (WGS) entry which is preliminary data.</text>
</comment>
<dbReference type="EMBL" id="CAJOBF010003627">
    <property type="protein sequence ID" value="CAF4100851.1"/>
    <property type="molecule type" value="Genomic_DNA"/>
</dbReference>
<dbReference type="InterPro" id="IPR036085">
    <property type="entry name" value="PAZ_dom_sf"/>
</dbReference>
<evidence type="ECO:0000313" key="11">
    <source>
        <dbReference type="EMBL" id="CAF3860391.1"/>
    </source>
</evidence>
<feature type="compositionally biased region" description="Basic and acidic residues" evidence="2">
    <location>
        <begin position="48"/>
        <end position="57"/>
    </location>
</feature>
<dbReference type="InterPro" id="IPR036397">
    <property type="entry name" value="RNaseH_sf"/>
</dbReference>
<evidence type="ECO:0000313" key="10">
    <source>
        <dbReference type="EMBL" id="CAF3848761.1"/>
    </source>
</evidence>
<dbReference type="Proteomes" id="UP000663824">
    <property type="component" value="Unassembled WGS sequence"/>
</dbReference>
<evidence type="ECO:0000313" key="5">
    <source>
        <dbReference type="EMBL" id="CAF1300769.1"/>
    </source>
</evidence>
<dbReference type="SMART" id="SM00949">
    <property type="entry name" value="PAZ"/>
    <property type="match status" value="1"/>
</dbReference>
<dbReference type="InterPro" id="IPR032472">
    <property type="entry name" value="ArgoL2"/>
</dbReference>
<feature type="compositionally biased region" description="Basic and acidic residues" evidence="2">
    <location>
        <begin position="1"/>
        <end position="20"/>
    </location>
</feature>
<dbReference type="InterPro" id="IPR014811">
    <property type="entry name" value="ArgoL1"/>
</dbReference>
<dbReference type="SMART" id="SM00950">
    <property type="entry name" value="Piwi"/>
    <property type="match status" value="1"/>
</dbReference>
<evidence type="ECO:0000313" key="9">
    <source>
        <dbReference type="EMBL" id="CAF2266799.1"/>
    </source>
</evidence>
<dbReference type="Gene3D" id="2.170.260.10">
    <property type="entry name" value="paz domain"/>
    <property type="match status" value="1"/>
</dbReference>
<dbReference type="Pfam" id="PF16486">
    <property type="entry name" value="ArgoN"/>
    <property type="match status" value="1"/>
</dbReference>
<evidence type="ECO:0000313" key="8">
    <source>
        <dbReference type="EMBL" id="CAF2063383.1"/>
    </source>
</evidence>
<dbReference type="AlphaFoldDB" id="A0A816QNQ3"/>
<dbReference type="GO" id="GO:0003723">
    <property type="term" value="F:RNA binding"/>
    <property type="evidence" value="ECO:0007669"/>
    <property type="project" value="InterPro"/>
</dbReference>
<dbReference type="Proteomes" id="UP000663834">
    <property type="component" value="Unassembled WGS sequence"/>
</dbReference>
<dbReference type="Proteomes" id="UP000681720">
    <property type="component" value="Unassembled WGS sequence"/>
</dbReference>
<evidence type="ECO:0000313" key="12">
    <source>
        <dbReference type="EMBL" id="CAF4100851.1"/>
    </source>
</evidence>
<keyword evidence="14" id="KW-1185">Reference proteome</keyword>
<proteinExistence type="inferred from homology"/>
<dbReference type="EMBL" id="CAJOBJ010001078">
    <property type="protein sequence ID" value="CAF3860391.1"/>
    <property type="molecule type" value="Genomic_DNA"/>
</dbReference>
<dbReference type="EMBL" id="CAJOBH010001334">
    <property type="protein sequence ID" value="CAF3848761.1"/>
    <property type="molecule type" value="Genomic_DNA"/>
</dbReference>
<feature type="domain" description="Piwi" evidence="4">
    <location>
        <begin position="600"/>
        <end position="901"/>
    </location>
</feature>
<dbReference type="Pfam" id="PF08699">
    <property type="entry name" value="ArgoL1"/>
    <property type="match status" value="1"/>
</dbReference>
<dbReference type="Pfam" id="PF02170">
    <property type="entry name" value="PAZ"/>
    <property type="match status" value="1"/>
</dbReference>
<dbReference type="Proteomes" id="UP000681967">
    <property type="component" value="Unassembled WGS sequence"/>
</dbReference>
<evidence type="ECO:0000256" key="2">
    <source>
        <dbReference type="SAM" id="MobiDB-lite"/>
    </source>
</evidence>
<evidence type="ECO:0000259" key="4">
    <source>
        <dbReference type="PROSITE" id="PS50822"/>
    </source>
</evidence>
<dbReference type="SUPFAM" id="SSF101690">
    <property type="entry name" value="PAZ domain"/>
    <property type="match status" value="1"/>
</dbReference>
<evidence type="ECO:0000313" key="6">
    <source>
        <dbReference type="EMBL" id="CAF1612068.1"/>
    </source>
</evidence>
<sequence>MASNKGRDHPEDDYDRDYHSSKRARTSRIDEISSDYSQRRSLSSSGIIDEKPSRNGHMDNGSYYVAPKATSDAGSDTKKRSRSFVRPTIRSAVPNSQLTTIIKRPSQPGHAGQRIELYSNHFRIDFSKQTNEIILYQFDVDVELLLRDGSWRSCKKDERFQVIQKIIEQEHFPLVWYDEGKNLYAIENLSLNLKKEYHCEITHKKTERTNKFRFLIINLVKTYELKTIFDFMQKRISIRPHDPVRILETLFKQTQRSEMITIKNQSYPKQQRLDDLGDGRGLASGFYQAVVLGERGPTLNINNTFCCFYQNYNLVEFLSCYLNHDIRKQGIPSKDYPLLVRKILKTLWFVTSHTNQIRRYRLKSFGRPANEHKFVKDQGEQITVADYFDDKWKIRLRYPHLPVVELHNPAIKNQSHFLPMELVTVDEWQRSLKPLTTDQRAKVTKKTVVRPGERYGMIRRVADERRFNNDSYLEKFGITVDVNEMMLVPARILPSPEIKYKSSNGDQRDVVERVQIGKWWLNNSFIKAREIRTWAVVLVSQREPDNRQIRLARDFASRIPQAMSKYGIRFTSPAIEKSDAAVPQTILARMSELKMSGCEVIIYVLNQVGDDIYHAIKFFGNVKLGIVTQCTRFDRLMSNSDNRKMDMYIQNLVQKFNAKLGGVNQLVSLMRALTSPSARTDVFMFFGIDCTHVTCSRERPSIAAIIGSKDSTSTQYAGRVVQQFSPKGKIALEIVKDLHILVGELLREFSNHNSRLPNKLVFYRAGVDDGSFQKVLDNELRAIRLACKELYGHNQLPQICFVVVKKRHNTRFFVWDKNSNQTNNVQPGTVIDTDIVSPNGFDFYLNSHAAIQGTSRPVLYQVLYDEIGFTSDEIQQLTYYLCHTDVRCTKVVSVPAPVHYATLCVSRGLNLDYEGQMANEQRSIAASDLDEAMIDENVVVTLDDVLTTKIDFNPLIENTMWFA</sequence>
<feature type="compositionally biased region" description="Low complexity" evidence="2">
    <location>
        <begin position="34"/>
        <end position="45"/>
    </location>
</feature>
<dbReference type="Pfam" id="PF02171">
    <property type="entry name" value="Piwi"/>
    <property type="match status" value="1"/>
</dbReference>
<dbReference type="PANTHER" id="PTHR22891">
    <property type="entry name" value="EUKARYOTIC TRANSLATION INITIATION FACTOR 2C"/>
    <property type="match status" value="1"/>
</dbReference>
<dbReference type="Pfam" id="PF16488">
    <property type="entry name" value="ArgoL2"/>
    <property type="match status" value="1"/>
</dbReference>
<dbReference type="SUPFAM" id="SSF53098">
    <property type="entry name" value="Ribonuclease H-like"/>
    <property type="match status" value="1"/>
</dbReference>
<dbReference type="SMART" id="SM01163">
    <property type="entry name" value="DUF1785"/>
    <property type="match status" value="1"/>
</dbReference>
<dbReference type="InterPro" id="IPR032474">
    <property type="entry name" value="Argonaute_N"/>
</dbReference>
<dbReference type="Proteomes" id="UP000663887">
    <property type="component" value="Unassembled WGS sequence"/>
</dbReference>
<dbReference type="EMBL" id="CAJNRF010003650">
    <property type="protein sequence ID" value="CAF2052708.1"/>
    <property type="molecule type" value="Genomic_DNA"/>
</dbReference>
<dbReference type="CDD" id="cd02846">
    <property type="entry name" value="PAZ_argonaute_like"/>
    <property type="match status" value="1"/>
</dbReference>
<dbReference type="InterPro" id="IPR003100">
    <property type="entry name" value="PAZ_dom"/>
</dbReference>
<gene>
    <name evidence="10" type="ORF">BYL167_LOCUS5736</name>
    <name evidence="6" type="ORF">CJN711_LOCUS36638</name>
    <name evidence="11" type="ORF">GIL414_LOCUS4459</name>
    <name evidence="5" type="ORF">KQP761_LOCUS4756</name>
    <name evidence="9" type="ORF">MBJ925_LOCUS39154</name>
    <name evidence="13" type="ORF">OVN521_LOCUS21621</name>
    <name evidence="12" type="ORF">UXM345_LOCUS22229</name>
    <name evidence="7" type="ORF">WKI299_LOCUS10496</name>
    <name evidence="8" type="ORF">XDN619_LOCUS11003</name>
</gene>
<dbReference type="Gene3D" id="3.40.50.2300">
    <property type="match status" value="1"/>
</dbReference>
<evidence type="ECO:0000259" key="3">
    <source>
        <dbReference type="PROSITE" id="PS50821"/>
    </source>
</evidence>
<dbReference type="PROSITE" id="PS50822">
    <property type="entry name" value="PIWI"/>
    <property type="match status" value="1"/>
</dbReference>
<dbReference type="EMBL" id="CAJNOW010001002">
    <property type="protein sequence ID" value="CAF1300769.1"/>
    <property type="molecule type" value="Genomic_DNA"/>
</dbReference>
<dbReference type="EMBL" id="CAJOBG010004528">
    <property type="protein sequence ID" value="CAF4114604.1"/>
    <property type="molecule type" value="Genomic_DNA"/>
</dbReference>
<dbReference type="EMBL" id="CAJNRG010004106">
    <property type="protein sequence ID" value="CAF2063383.1"/>
    <property type="molecule type" value="Genomic_DNA"/>
</dbReference>
<dbReference type="InterPro" id="IPR012337">
    <property type="entry name" value="RNaseH-like_sf"/>
</dbReference>
<dbReference type="Proteomes" id="UP000663856">
    <property type="component" value="Unassembled WGS sequence"/>
</dbReference>
<feature type="region of interest" description="Disordered" evidence="2">
    <location>
        <begin position="1"/>
        <end position="83"/>
    </location>
</feature>
<accession>A0A816QNQ3</accession>
<dbReference type="Gene3D" id="3.30.420.10">
    <property type="entry name" value="Ribonuclease H-like superfamily/Ribonuclease H"/>
    <property type="match status" value="1"/>
</dbReference>
<evidence type="ECO:0000313" key="7">
    <source>
        <dbReference type="EMBL" id="CAF2052708.1"/>
    </source>
</evidence>
<dbReference type="InterPro" id="IPR003165">
    <property type="entry name" value="Piwi"/>
</dbReference>
<evidence type="ECO:0000313" key="13">
    <source>
        <dbReference type="EMBL" id="CAF4114604.1"/>
    </source>
</evidence>
<comment type="similarity">
    <text evidence="1">Belongs to the argonaute family.</text>
</comment>
<protein>
    <submittedName>
        <fullName evidence="8">Uncharacterized protein</fullName>
    </submittedName>
</protein>
<dbReference type="EMBL" id="CAJNRE010021994">
    <property type="protein sequence ID" value="CAF2266799.1"/>
    <property type="molecule type" value="Genomic_DNA"/>
</dbReference>
<dbReference type="OrthoDB" id="10252740at2759"/>
<dbReference type="Proteomes" id="UP000663842">
    <property type="component" value="Unassembled WGS sequence"/>
</dbReference>
<evidence type="ECO:0000313" key="15">
    <source>
        <dbReference type="Proteomes" id="UP000663887"/>
    </source>
</evidence>
<name>A0A816QNQ3_9BILA</name>
<dbReference type="Proteomes" id="UP000663866">
    <property type="component" value="Unassembled WGS sequence"/>
</dbReference>
<evidence type="ECO:0000313" key="14">
    <source>
        <dbReference type="Proteomes" id="UP000663866"/>
    </source>
</evidence>